<protein>
    <submittedName>
        <fullName evidence="1">Uncharacterized protein</fullName>
    </submittedName>
</protein>
<dbReference type="EMBL" id="BQNB010013426">
    <property type="protein sequence ID" value="GJT15825.1"/>
    <property type="molecule type" value="Genomic_DNA"/>
</dbReference>
<evidence type="ECO:0000313" key="1">
    <source>
        <dbReference type="EMBL" id="GJT15825.1"/>
    </source>
</evidence>
<accession>A0ABQ5BLU6</accession>
<evidence type="ECO:0000313" key="2">
    <source>
        <dbReference type="Proteomes" id="UP001151760"/>
    </source>
</evidence>
<proteinExistence type="predicted"/>
<sequence>MTAHHSQEKKYVLSLHKIHATSFPENDLEEKLTRWVRKEKERADPEEFFSDHKIVEVVRITTDKKYGLDFLEEIIVKRDDNKPYSFSKADFKYLSKNDIEDMYYLCLNGKVRYLNLTTPTMTILGINELNPYSTVDVPFVCIIYLNNKEEKRIIGLTEIPKFCDATLEKVLKEVKLKIVES</sequence>
<dbReference type="Proteomes" id="UP001151760">
    <property type="component" value="Unassembled WGS sequence"/>
</dbReference>
<comment type="caution">
    <text evidence="1">The sequence shown here is derived from an EMBL/GenBank/DDBJ whole genome shotgun (WGS) entry which is preliminary data.</text>
</comment>
<reference evidence="1" key="2">
    <citation type="submission" date="2022-01" db="EMBL/GenBank/DDBJ databases">
        <authorList>
            <person name="Yamashiro T."/>
            <person name="Shiraishi A."/>
            <person name="Satake H."/>
            <person name="Nakayama K."/>
        </authorList>
    </citation>
    <scope>NUCLEOTIDE SEQUENCE</scope>
</reference>
<name>A0ABQ5BLU6_9ASTR</name>
<keyword evidence="2" id="KW-1185">Reference proteome</keyword>
<organism evidence="1 2">
    <name type="scientific">Tanacetum coccineum</name>
    <dbReference type="NCBI Taxonomy" id="301880"/>
    <lineage>
        <taxon>Eukaryota</taxon>
        <taxon>Viridiplantae</taxon>
        <taxon>Streptophyta</taxon>
        <taxon>Embryophyta</taxon>
        <taxon>Tracheophyta</taxon>
        <taxon>Spermatophyta</taxon>
        <taxon>Magnoliopsida</taxon>
        <taxon>eudicotyledons</taxon>
        <taxon>Gunneridae</taxon>
        <taxon>Pentapetalae</taxon>
        <taxon>asterids</taxon>
        <taxon>campanulids</taxon>
        <taxon>Asterales</taxon>
        <taxon>Asteraceae</taxon>
        <taxon>Asteroideae</taxon>
        <taxon>Anthemideae</taxon>
        <taxon>Anthemidinae</taxon>
        <taxon>Tanacetum</taxon>
    </lineage>
</organism>
<reference evidence="1" key="1">
    <citation type="journal article" date="2022" name="Int. J. Mol. Sci.">
        <title>Draft Genome of Tanacetum Coccineum: Genomic Comparison of Closely Related Tanacetum-Family Plants.</title>
        <authorList>
            <person name="Yamashiro T."/>
            <person name="Shiraishi A."/>
            <person name="Nakayama K."/>
            <person name="Satake H."/>
        </authorList>
    </citation>
    <scope>NUCLEOTIDE SEQUENCE</scope>
</reference>
<gene>
    <name evidence="1" type="ORF">Tco_0874531</name>
</gene>